<dbReference type="Proteomes" id="UP000017559">
    <property type="component" value="Unassembled WGS sequence"/>
</dbReference>
<accession>V2W2U0</accession>
<evidence type="ECO:0000313" key="2">
    <source>
        <dbReference type="Proteomes" id="UP000017559"/>
    </source>
</evidence>
<reference evidence="1 2" key="1">
    <citation type="journal article" date="2014" name="BMC Genomics">
        <title>Genome and secretome analysis of the hemibiotrophic fungal pathogen, Moniliophthora roreri, which causes frosty pod rot disease of cacao: mechanisms of the biotrophic and necrotrophic phases.</title>
        <authorList>
            <person name="Meinhardt L.W."/>
            <person name="Costa G.G.L."/>
            <person name="Thomazella D.P.T."/>
            <person name="Teixeira P.J.P.L."/>
            <person name="Carazzolle M.F."/>
            <person name="Schuster S.C."/>
            <person name="Carlson J.E."/>
            <person name="Guiltinan M.J."/>
            <person name="Mieczkowski P."/>
            <person name="Farmer A."/>
            <person name="Ramaraj T."/>
            <person name="Crozier J."/>
            <person name="Davis R.E."/>
            <person name="Shao J."/>
            <person name="Melnick R.L."/>
            <person name="Pereira G.A.G."/>
            <person name="Bailey B.A."/>
        </authorList>
    </citation>
    <scope>NUCLEOTIDE SEQUENCE [LARGE SCALE GENOMIC DNA]</scope>
    <source>
        <strain evidence="1 2">MCA 2997</strain>
    </source>
</reference>
<comment type="caution">
    <text evidence="1">The sequence shown here is derived from an EMBL/GenBank/DDBJ whole genome shotgun (WGS) entry which is preliminary data.</text>
</comment>
<organism evidence="1 2">
    <name type="scientific">Moniliophthora roreri (strain MCA 2997)</name>
    <name type="common">Cocoa frosty pod rot fungus</name>
    <name type="synonym">Crinipellis roreri</name>
    <dbReference type="NCBI Taxonomy" id="1381753"/>
    <lineage>
        <taxon>Eukaryota</taxon>
        <taxon>Fungi</taxon>
        <taxon>Dikarya</taxon>
        <taxon>Basidiomycota</taxon>
        <taxon>Agaricomycotina</taxon>
        <taxon>Agaricomycetes</taxon>
        <taxon>Agaricomycetidae</taxon>
        <taxon>Agaricales</taxon>
        <taxon>Marasmiineae</taxon>
        <taxon>Marasmiaceae</taxon>
        <taxon>Moniliophthora</taxon>
    </lineage>
</organism>
<sequence length="109" mass="11668">MRPPSPPSQVMGPPSLPMSAYESAPAVTATHAEIACNFQAQMNTEKARHGTTTAQPGDISAFWQATITVGSGQTVTVYCQPAVDKKPLLQFPNDMLSFDSDTKLSDVKK</sequence>
<name>V2W2U0_MONRO</name>
<gene>
    <name evidence="1" type="ORF">Moror_6036</name>
</gene>
<dbReference type="KEGG" id="mrr:Moror_6036"/>
<protein>
    <submittedName>
        <fullName evidence="1">Uncharacterized protein</fullName>
    </submittedName>
</protein>
<dbReference type="EMBL" id="AWSO01002701">
    <property type="protein sequence ID" value="ESK81108.1"/>
    <property type="molecule type" value="Genomic_DNA"/>
</dbReference>
<dbReference type="HOGENOM" id="CLU_2184637_0_0_1"/>
<proteinExistence type="predicted"/>
<evidence type="ECO:0000313" key="1">
    <source>
        <dbReference type="EMBL" id="ESK81108.1"/>
    </source>
</evidence>
<dbReference type="AlphaFoldDB" id="V2W2U0"/>
<keyword evidence="2" id="KW-1185">Reference proteome</keyword>